<dbReference type="InterPro" id="IPR038770">
    <property type="entry name" value="Na+/solute_symporter_sf"/>
</dbReference>
<organism evidence="10 11">
    <name type="scientific">Streptomyces humidus</name>
    <dbReference type="NCBI Taxonomy" id="52259"/>
    <lineage>
        <taxon>Bacteria</taxon>
        <taxon>Bacillati</taxon>
        <taxon>Actinomycetota</taxon>
        <taxon>Actinomycetes</taxon>
        <taxon>Kitasatosporales</taxon>
        <taxon>Streptomycetaceae</taxon>
        <taxon>Streptomyces</taxon>
    </lineage>
</organism>
<evidence type="ECO:0000313" key="11">
    <source>
        <dbReference type="Proteomes" id="UP000606194"/>
    </source>
</evidence>
<feature type="transmembrane region" description="Helical" evidence="8">
    <location>
        <begin position="160"/>
        <end position="185"/>
    </location>
</feature>
<feature type="transmembrane region" description="Helical" evidence="8">
    <location>
        <begin position="192"/>
        <end position="210"/>
    </location>
</feature>
<dbReference type="Pfam" id="PF00999">
    <property type="entry name" value="Na_H_Exchanger"/>
    <property type="match status" value="1"/>
</dbReference>
<dbReference type="Proteomes" id="UP000606194">
    <property type="component" value="Unassembled WGS sequence"/>
</dbReference>
<dbReference type="EMBL" id="BMTL01000022">
    <property type="protein sequence ID" value="GGS05713.1"/>
    <property type="molecule type" value="Genomic_DNA"/>
</dbReference>
<dbReference type="GO" id="GO:1902600">
    <property type="term" value="P:proton transmembrane transport"/>
    <property type="evidence" value="ECO:0007669"/>
    <property type="project" value="InterPro"/>
</dbReference>
<comment type="caution">
    <text evidence="10">The sequence shown here is derived from an EMBL/GenBank/DDBJ whole genome shotgun (WGS) entry which is preliminary data.</text>
</comment>
<dbReference type="PANTHER" id="PTHR32468:SF0">
    <property type="entry name" value="K(+)_H(+) ANTIPORTER 1"/>
    <property type="match status" value="1"/>
</dbReference>
<feature type="transmembrane region" description="Helical" evidence="8">
    <location>
        <begin position="230"/>
        <end position="258"/>
    </location>
</feature>
<evidence type="ECO:0000313" key="10">
    <source>
        <dbReference type="EMBL" id="GGS05713.1"/>
    </source>
</evidence>
<dbReference type="PANTHER" id="PTHR32468">
    <property type="entry name" value="CATION/H + ANTIPORTER"/>
    <property type="match status" value="1"/>
</dbReference>
<gene>
    <name evidence="10" type="ORF">GCM10010269_50780</name>
</gene>
<evidence type="ECO:0000256" key="1">
    <source>
        <dbReference type="ARBA" id="ARBA00004141"/>
    </source>
</evidence>
<evidence type="ECO:0000256" key="5">
    <source>
        <dbReference type="ARBA" id="ARBA00023065"/>
    </source>
</evidence>
<keyword evidence="6 8" id="KW-0472">Membrane</keyword>
<keyword evidence="2" id="KW-0813">Transport</keyword>
<dbReference type="AlphaFoldDB" id="A0A918FZ00"/>
<name>A0A918FZ00_9ACTN</name>
<accession>A0A918FZ00</accession>
<feature type="domain" description="Cation/H+ exchanger transmembrane" evidence="9">
    <location>
        <begin position="15"/>
        <end position="387"/>
    </location>
</feature>
<dbReference type="GO" id="GO:0016020">
    <property type="term" value="C:membrane"/>
    <property type="evidence" value="ECO:0007669"/>
    <property type="project" value="UniProtKB-SubCell"/>
</dbReference>
<feature type="transmembrane region" description="Helical" evidence="8">
    <location>
        <begin position="303"/>
        <end position="325"/>
    </location>
</feature>
<feature type="transmembrane region" description="Helical" evidence="8">
    <location>
        <begin position="61"/>
        <end position="79"/>
    </location>
</feature>
<dbReference type="InterPro" id="IPR050794">
    <property type="entry name" value="CPA2_transporter"/>
</dbReference>
<evidence type="ECO:0000256" key="7">
    <source>
        <dbReference type="SAM" id="MobiDB-lite"/>
    </source>
</evidence>
<protein>
    <recommendedName>
        <fullName evidence="9">Cation/H+ exchanger transmembrane domain-containing protein</fullName>
    </recommendedName>
</protein>
<dbReference type="Gene3D" id="1.20.1530.20">
    <property type="match status" value="1"/>
</dbReference>
<feature type="transmembrane region" description="Helical" evidence="8">
    <location>
        <begin position="29"/>
        <end position="54"/>
    </location>
</feature>
<proteinExistence type="predicted"/>
<keyword evidence="5" id="KW-0406">Ion transport</keyword>
<feature type="transmembrane region" description="Helical" evidence="8">
    <location>
        <begin position="270"/>
        <end position="291"/>
    </location>
</feature>
<reference evidence="10" key="1">
    <citation type="journal article" date="2014" name="Int. J. Syst. Evol. Microbiol.">
        <title>Complete genome sequence of Corynebacterium casei LMG S-19264T (=DSM 44701T), isolated from a smear-ripened cheese.</title>
        <authorList>
            <consortium name="US DOE Joint Genome Institute (JGI-PGF)"/>
            <person name="Walter F."/>
            <person name="Albersmeier A."/>
            <person name="Kalinowski J."/>
            <person name="Ruckert C."/>
        </authorList>
    </citation>
    <scope>NUCLEOTIDE SEQUENCE</scope>
    <source>
        <strain evidence="10">JCM 4386</strain>
    </source>
</reference>
<feature type="region of interest" description="Disordered" evidence="7">
    <location>
        <begin position="391"/>
        <end position="418"/>
    </location>
</feature>
<keyword evidence="4 8" id="KW-1133">Transmembrane helix</keyword>
<evidence type="ECO:0000259" key="9">
    <source>
        <dbReference type="Pfam" id="PF00999"/>
    </source>
</evidence>
<evidence type="ECO:0000256" key="3">
    <source>
        <dbReference type="ARBA" id="ARBA00022692"/>
    </source>
</evidence>
<feature type="transmembrane region" description="Helical" evidence="8">
    <location>
        <begin position="125"/>
        <end position="148"/>
    </location>
</feature>
<evidence type="ECO:0000256" key="6">
    <source>
        <dbReference type="ARBA" id="ARBA00023136"/>
    </source>
</evidence>
<dbReference type="InterPro" id="IPR006153">
    <property type="entry name" value="Cation/H_exchanger_TM"/>
</dbReference>
<reference evidence="10" key="2">
    <citation type="submission" date="2020-09" db="EMBL/GenBank/DDBJ databases">
        <authorList>
            <person name="Sun Q."/>
            <person name="Ohkuma M."/>
        </authorList>
    </citation>
    <scope>NUCLEOTIDE SEQUENCE</scope>
    <source>
        <strain evidence="10">JCM 4386</strain>
    </source>
</reference>
<dbReference type="GO" id="GO:0015297">
    <property type="term" value="F:antiporter activity"/>
    <property type="evidence" value="ECO:0007669"/>
    <property type="project" value="InterPro"/>
</dbReference>
<keyword evidence="11" id="KW-1185">Reference proteome</keyword>
<evidence type="ECO:0000256" key="2">
    <source>
        <dbReference type="ARBA" id="ARBA00022448"/>
    </source>
</evidence>
<sequence>MVFLLLDFAVVIVLAKSLGALARRLDQPAVIGEILAGVLLGPTLLGDPVAGALVPTDVRPLLTVLADLGVILFMYQVGVEFDRRALRGRGGTVSAVALASIVVPFGTGALLALRLTDHQPHGEKMTFVLFMGTAMSITAFPVLARILTDRAMLHSDVGRLALAAAAVGDAVAWALLAVVVAMAGAGGGQWKVLLLIPYAAALLYIGRPLLRRLLTAGGDRAAHRRPAITMAGLLLSSALTEWMGLHFLFGAFLFGVAMPEAQDRRLREDTANGLAGVAGLLLPVYFVIAGIRVDLSGVGSADLGELGLILAVAMGGKFLGVFTAARLGGVDARESATLALLMNTRGLTELIVLTVGLGLGLLDTGLYSLMVVMAVVTTALAGPLLRILHPRPRRREDPGRQALETGANGVPGPPPARP</sequence>
<evidence type="ECO:0000256" key="8">
    <source>
        <dbReference type="SAM" id="Phobius"/>
    </source>
</evidence>
<feature type="transmembrane region" description="Helical" evidence="8">
    <location>
        <begin position="365"/>
        <end position="385"/>
    </location>
</feature>
<comment type="subcellular location">
    <subcellularLocation>
        <location evidence="1">Membrane</location>
        <topology evidence="1">Multi-pass membrane protein</topology>
    </subcellularLocation>
</comment>
<keyword evidence="3 8" id="KW-0812">Transmembrane</keyword>
<evidence type="ECO:0000256" key="4">
    <source>
        <dbReference type="ARBA" id="ARBA00022989"/>
    </source>
</evidence>
<feature type="transmembrane region" description="Helical" evidence="8">
    <location>
        <begin position="91"/>
        <end position="113"/>
    </location>
</feature>